<evidence type="ECO:0000256" key="1">
    <source>
        <dbReference type="SAM" id="MobiDB-lite"/>
    </source>
</evidence>
<organism evidence="2 3">
    <name type="scientific">Oidiodendron maius (strain Zn)</name>
    <dbReference type="NCBI Taxonomy" id="913774"/>
    <lineage>
        <taxon>Eukaryota</taxon>
        <taxon>Fungi</taxon>
        <taxon>Dikarya</taxon>
        <taxon>Ascomycota</taxon>
        <taxon>Pezizomycotina</taxon>
        <taxon>Leotiomycetes</taxon>
        <taxon>Leotiomycetes incertae sedis</taxon>
        <taxon>Myxotrichaceae</taxon>
        <taxon>Oidiodendron</taxon>
    </lineage>
</organism>
<dbReference type="HOGENOM" id="CLU_008374_0_0_1"/>
<dbReference type="InParanoid" id="A0A0C3E137"/>
<name>A0A0C3E137_OIDMZ</name>
<proteinExistence type="predicted"/>
<gene>
    <name evidence="2" type="ORF">OIDMADRAFT_107748</name>
</gene>
<feature type="region of interest" description="Disordered" evidence="1">
    <location>
        <begin position="761"/>
        <end position="806"/>
    </location>
</feature>
<dbReference type="STRING" id="913774.A0A0C3E137"/>
<reference evidence="2 3" key="1">
    <citation type="submission" date="2014-04" db="EMBL/GenBank/DDBJ databases">
        <authorList>
            <consortium name="DOE Joint Genome Institute"/>
            <person name="Kuo A."/>
            <person name="Martino E."/>
            <person name="Perotto S."/>
            <person name="Kohler A."/>
            <person name="Nagy L.G."/>
            <person name="Floudas D."/>
            <person name="Copeland A."/>
            <person name="Barry K.W."/>
            <person name="Cichocki N."/>
            <person name="Veneault-Fourrey C."/>
            <person name="LaButti K."/>
            <person name="Lindquist E.A."/>
            <person name="Lipzen A."/>
            <person name="Lundell T."/>
            <person name="Morin E."/>
            <person name="Murat C."/>
            <person name="Sun H."/>
            <person name="Tunlid A."/>
            <person name="Henrissat B."/>
            <person name="Grigoriev I.V."/>
            <person name="Hibbett D.S."/>
            <person name="Martin F."/>
            <person name="Nordberg H.P."/>
            <person name="Cantor M.N."/>
            <person name="Hua S.X."/>
        </authorList>
    </citation>
    <scope>NUCLEOTIDE SEQUENCE [LARGE SCALE GENOMIC DNA]</scope>
    <source>
        <strain evidence="2 3">Zn</strain>
    </source>
</reference>
<evidence type="ECO:0000313" key="3">
    <source>
        <dbReference type="Proteomes" id="UP000054321"/>
    </source>
</evidence>
<evidence type="ECO:0000313" key="2">
    <source>
        <dbReference type="EMBL" id="KIN08023.1"/>
    </source>
</evidence>
<feature type="compositionally biased region" description="Basic and acidic residues" evidence="1">
    <location>
        <begin position="772"/>
        <end position="793"/>
    </location>
</feature>
<sequence>MTGSKPRAPSNSSSTSASSPRKPPSFFGLRRLSSRDDRRDSDKVHEVSCALAYSPFTTNQLIQQGGDGDKIVSSIFSLPVLEPATRGSNGIMPSPDPFLFASHDKEYLRLLDHTKRIRKVSQEPKKIDTAWEIYEKSRNECYQICKSLFNKSRKYSGRQTSLELEIGPFDTRLSHSGSSSTGSTLPHQFNDTWLLAIQRYKAAQQEMHDMLRGHILSVFKEYRPESSEKQAEDFLASKEVRKSVILHWREISIHRMMSEKLLFWDLFRIRSQNFHTLTQDILAIDKLFDVIDSTISENMSIREYVISKDGDTILEFPNGASEEHPILRFRVSSHFLVASSSLFSRIFSPLQGADTGLVMDDLPPPPTKHICEDKMEVKLRLQVQYVWLRQWIQMASDDGTGRDGLLLISYVFGEPGLFRRLTKSVILNTTDEADIESKTLWPQPIKDKMKAIRAAKMAQIHGCLTNAISEYFRPPQDSLDRPTSIGSLTLTTVPRCPRGVHLCDATNLGWLMLVYNELRILPTAIGNAGFSALPDPPRRSLKELLDCLRLMPSTPEGHSGVCDYAPAFRSAISDIYNSISGLQLEEVGPDLLGQGITEPVADQDLTPVTDLSDVRIELPVPPLNRPPISSQEAIRLCILSHLDDIDDLNSAAQVDKKFYAVYKENETTLLKTILKNAKEGERKSRLGPRMAPLIEDINEQKSLASDNILSKRFDNLYDSSPPLIPTSRGIIPMNNHDPQDSLSLVDSAKVLSIYAPRHKGDRNQKYLPGEAPHLEEKARMGEGHKQLQEEKDMVLGLSAYKSKRVS</sequence>
<feature type="compositionally biased region" description="Low complexity" evidence="1">
    <location>
        <begin position="1"/>
        <end position="20"/>
    </location>
</feature>
<dbReference type="OrthoDB" id="5376710at2759"/>
<reference evidence="3" key="2">
    <citation type="submission" date="2015-01" db="EMBL/GenBank/DDBJ databases">
        <title>Evolutionary Origins and Diversification of the Mycorrhizal Mutualists.</title>
        <authorList>
            <consortium name="DOE Joint Genome Institute"/>
            <consortium name="Mycorrhizal Genomics Consortium"/>
            <person name="Kohler A."/>
            <person name="Kuo A."/>
            <person name="Nagy L.G."/>
            <person name="Floudas D."/>
            <person name="Copeland A."/>
            <person name="Barry K.W."/>
            <person name="Cichocki N."/>
            <person name="Veneault-Fourrey C."/>
            <person name="LaButti K."/>
            <person name="Lindquist E.A."/>
            <person name="Lipzen A."/>
            <person name="Lundell T."/>
            <person name="Morin E."/>
            <person name="Murat C."/>
            <person name="Riley R."/>
            <person name="Ohm R."/>
            <person name="Sun H."/>
            <person name="Tunlid A."/>
            <person name="Henrissat B."/>
            <person name="Grigoriev I.V."/>
            <person name="Hibbett D.S."/>
            <person name="Martin F."/>
        </authorList>
    </citation>
    <scope>NUCLEOTIDE SEQUENCE [LARGE SCALE GENOMIC DNA]</scope>
    <source>
        <strain evidence="3">Zn</strain>
    </source>
</reference>
<dbReference type="EMBL" id="KN832870">
    <property type="protein sequence ID" value="KIN08023.1"/>
    <property type="molecule type" value="Genomic_DNA"/>
</dbReference>
<protein>
    <submittedName>
        <fullName evidence="2">Uncharacterized protein</fullName>
    </submittedName>
</protein>
<accession>A0A0C3E137</accession>
<keyword evidence="3" id="KW-1185">Reference proteome</keyword>
<feature type="region of interest" description="Disordered" evidence="1">
    <location>
        <begin position="1"/>
        <end position="41"/>
    </location>
</feature>
<dbReference type="AlphaFoldDB" id="A0A0C3E137"/>
<dbReference type="Proteomes" id="UP000054321">
    <property type="component" value="Unassembled WGS sequence"/>
</dbReference>